<dbReference type="SUPFAM" id="SSF46955">
    <property type="entry name" value="Putative DNA-binding domain"/>
    <property type="match status" value="1"/>
</dbReference>
<sequence>MNAHDPLLTAKESAELLTVSIPTFYRLLQKGRIPKAVRLGDHPRWPRSEILGVIEAAKQTRAA</sequence>
<dbReference type="AlphaFoldDB" id="A0A4R2D445"/>
<feature type="domain" description="Helix-turn-helix" evidence="1">
    <location>
        <begin position="7"/>
        <end position="55"/>
    </location>
</feature>
<dbReference type="InterPro" id="IPR010093">
    <property type="entry name" value="SinI_DNA-bd"/>
</dbReference>
<gene>
    <name evidence="2" type="ORF">EV665_104352</name>
</gene>
<dbReference type="RefSeq" id="WP_133033980.1">
    <property type="nucleotide sequence ID" value="NZ_BAABEI010000012.1"/>
</dbReference>
<keyword evidence="3" id="KW-1185">Reference proteome</keyword>
<dbReference type="GO" id="GO:0003677">
    <property type="term" value="F:DNA binding"/>
    <property type="evidence" value="ECO:0007669"/>
    <property type="project" value="InterPro"/>
</dbReference>
<evidence type="ECO:0000259" key="1">
    <source>
        <dbReference type="Pfam" id="PF12728"/>
    </source>
</evidence>
<dbReference type="EMBL" id="SLVX01000004">
    <property type="protein sequence ID" value="TCN46674.1"/>
    <property type="molecule type" value="Genomic_DNA"/>
</dbReference>
<reference evidence="2 3" key="1">
    <citation type="submission" date="2019-03" db="EMBL/GenBank/DDBJ databases">
        <title>Genomic Encyclopedia of Type Strains, Phase IV (KMG-IV): sequencing the most valuable type-strain genomes for metagenomic binning, comparative biology and taxonomic classification.</title>
        <authorList>
            <person name="Goeker M."/>
        </authorList>
    </citation>
    <scope>NUCLEOTIDE SEQUENCE [LARGE SCALE GENOMIC DNA]</scope>
    <source>
        <strain evidence="2 3">DSM 18401</strain>
    </source>
</reference>
<dbReference type="NCBIfam" id="TIGR01764">
    <property type="entry name" value="excise"/>
    <property type="match status" value="1"/>
</dbReference>
<protein>
    <submittedName>
        <fullName evidence="2">AlpA family transcriptional regulator</fullName>
    </submittedName>
</protein>
<organism evidence="2 3">
    <name type="scientific">Shinella granuli</name>
    <dbReference type="NCBI Taxonomy" id="323621"/>
    <lineage>
        <taxon>Bacteria</taxon>
        <taxon>Pseudomonadati</taxon>
        <taxon>Pseudomonadota</taxon>
        <taxon>Alphaproteobacteria</taxon>
        <taxon>Hyphomicrobiales</taxon>
        <taxon>Rhizobiaceae</taxon>
        <taxon>Shinella</taxon>
    </lineage>
</organism>
<dbReference type="InterPro" id="IPR009061">
    <property type="entry name" value="DNA-bd_dom_put_sf"/>
</dbReference>
<dbReference type="InterPro" id="IPR041657">
    <property type="entry name" value="HTH_17"/>
</dbReference>
<name>A0A4R2D445_SHIGR</name>
<dbReference type="Proteomes" id="UP000295351">
    <property type="component" value="Unassembled WGS sequence"/>
</dbReference>
<dbReference type="Gene3D" id="1.10.238.160">
    <property type="match status" value="1"/>
</dbReference>
<proteinExistence type="predicted"/>
<evidence type="ECO:0000313" key="3">
    <source>
        <dbReference type="Proteomes" id="UP000295351"/>
    </source>
</evidence>
<dbReference type="Pfam" id="PF12728">
    <property type="entry name" value="HTH_17"/>
    <property type="match status" value="1"/>
</dbReference>
<evidence type="ECO:0000313" key="2">
    <source>
        <dbReference type="EMBL" id="TCN46674.1"/>
    </source>
</evidence>
<accession>A0A4R2D445</accession>
<comment type="caution">
    <text evidence="2">The sequence shown here is derived from an EMBL/GenBank/DDBJ whole genome shotgun (WGS) entry which is preliminary data.</text>
</comment>